<feature type="compositionally biased region" description="Gly residues" evidence="1">
    <location>
        <begin position="14"/>
        <end position="25"/>
    </location>
</feature>
<sequence length="91" mass="9548">MRDSVRSVVEAGTWGRGALGAGGAAPGRPEAAAPRRLAVPVAPRTPVADPIREGPLMSEITPLVRGVGRAITIPEQRTTIPNRHSRGPVRQ</sequence>
<dbReference type="Proteomes" id="UP001501447">
    <property type="component" value="Unassembled WGS sequence"/>
</dbReference>
<feature type="region of interest" description="Disordered" evidence="1">
    <location>
        <begin position="1"/>
        <end position="37"/>
    </location>
</feature>
<organism evidence="2 3">
    <name type="scientific">Streptomyces axinellae</name>
    <dbReference type="NCBI Taxonomy" id="552788"/>
    <lineage>
        <taxon>Bacteria</taxon>
        <taxon>Bacillati</taxon>
        <taxon>Actinomycetota</taxon>
        <taxon>Actinomycetes</taxon>
        <taxon>Kitasatosporales</taxon>
        <taxon>Streptomycetaceae</taxon>
        <taxon>Streptomyces</taxon>
    </lineage>
</organism>
<accession>A0ABN3QWB4</accession>
<proteinExistence type="predicted"/>
<dbReference type="EMBL" id="BAAARJ010000027">
    <property type="protein sequence ID" value="GAA2636471.1"/>
    <property type="molecule type" value="Genomic_DNA"/>
</dbReference>
<evidence type="ECO:0000313" key="3">
    <source>
        <dbReference type="Proteomes" id="UP001501447"/>
    </source>
</evidence>
<evidence type="ECO:0000313" key="2">
    <source>
        <dbReference type="EMBL" id="GAA2636471.1"/>
    </source>
</evidence>
<comment type="caution">
    <text evidence="2">The sequence shown here is derived from an EMBL/GenBank/DDBJ whole genome shotgun (WGS) entry which is preliminary data.</text>
</comment>
<evidence type="ECO:0000256" key="1">
    <source>
        <dbReference type="SAM" id="MobiDB-lite"/>
    </source>
</evidence>
<protein>
    <submittedName>
        <fullName evidence="2">Uncharacterized protein</fullName>
    </submittedName>
</protein>
<name>A0ABN3QWB4_9ACTN</name>
<reference evidence="2 3" key="1">
    <citation type="journal article" date="2019" name="Int. J. Syst. Evol. Microbiol.">
        <title>The Global Catalogue of Microorganisms (GCM) 10K type strain sequencing project: providing services to taxonomists for standard genome sequencing and annotation.</title>
        <authorList>
            <consortium name="The Broad Institute Genomics Platform"/>
            <consortium name="The Broad Institute Genome Sequencing Center for Infectious Disease"/>
            <person name="Wu L."/>
            <person name="Ma J."/>
        </authorList>
    </citation>
    <scope>NUCLEOTIDE SEQUENCE [LARGE SCALE GENOMIC DNA]</scope>
    <source>
        <strain evidence="2 3">JCM 16373</strain>
    </source>
</reference>
<keyword evidence="3" id="KW-1185">Reference proteome</keyword>
<feature type="compositionally biased region" description="Low complexity" evidence="1">
    <location>
        <begin position="26"/>
        <end position="37"/>
    </location>
</feature>
<gene>
    <name evidence="2" type="ORF">GCM10009863_61280</name>
</gene>